<keyword evidence="3" id="KW-1185">Reference proteome</keyword>
<dbReference type="GO" id="GO:0005979">
    <property type="term" value="P:regulation of glycogen biosynthetic process"/>
    <property type="evidence" value="ECO:0007669"/>
    <property type="project" value="TreeGrafter"/>
</dbReference>
<reference evidence="2" key="2">
    <citation type="submission" date="2025-08" db="UniProtKB">
        <authorList>
            <consortium name="Ensembl"/>
        </authorList>
    </citation>
    <scope>IDENTIFICATION</scope>
</reference>
<feature type="domain" description="CBM21" evidence="1">
    <location>
        <begin position="114"/>
        <end position="224"/>
    </location>
</feature>
<dbReference type="GO" id="GO:0000164">
    <property type="term" value="C:protein phosphatase type 1 complex"/>
    <property type="evidence" value="ECO:0007669"/>
    <property type="project" value="TreeGrafter"/>
</dbReference>
<dbReference type="InterPro" id="IPR038175">
    <property type="entry name" value="CBM21_dom_sf"/>
</dbReference>
<dbReference type="PANTHER" id="PTHR12307">
    <property type="entry name" value="PROTEIN PHOSPHATASE 1 REGULATORY SUBUNIT"/>
    <property type="match status" value="1"/>
</dbReference>
<dbReference type="Proteomes" id="UP001501920">
    <property type="component" value="Chromosome 29"/>
</dbReference>
<organism evidence="2 3">
    <name type="scientific">Pygocentrus nattereri</name>
    <name type="common">Red-bellied piranha</name>
    <dbReference type="NCBI Taxonomy" id="42514"/>
    <lineage>
        <taxon>Eukaryota</taxon>
        <taxon>Metazoa</taxon>
        <taxon>Chordata</taxon>
        <taxon>Craniata</taxon>
        <taxon>Vertebrata</taxon>
        <taxon>Euteleostomi</taxon>
        <taxon>Actinopterygii</taxon>
        <taxon>Neopterygii</taxon>
        <taxon>Teleostei</taxon>
        <taxon>Ostariophysi</taxon>
        <taxon>Characiformes</taxon>
        <taxon>Characoidei</taxon>
        <taxon>Pygocentrus</taxon>
    </lineage>
</organism>
<dbReference type="AlphaFoldDB" id="A0AAR2JC83"/>
<evidence type="ECO:0000259" key="1">
    <source>
        <dbReference type="PROSITE" id="PS51159"/>
    </source>
</evidence>
<dbReference type="GeneTree" id="ENSGT00940000155648"/>
<dbReference type="Gene3D" id="2.60.40.2440">
    <property type="entry name" value="Carbohydrate binding type-21 domain"/>
    <property type="match status" value="1"/>
</dbReference>
<name>A0AAR2JC83_PYGNA</name>
<reference evidence="2" key="3">
    <citation type="submission" date="2025-09" db="UniProtKB">
        <authorList>
            <consortium name="Ensembl"/>
        </authorList>
    </citation>
    <scope>IDENTIFICATION</scope>
</reference>
<reference evidence="2 3" key="1">
    <citation type="submission" date="2020-10" db="EMBL/GenBank/DDBJ databases">
        <title>Pygocentrus nattereri (red-bellied piranha) genome, fPygNat1, primary haplotype.</title>
        <authorList>
            <person name="Myers G."/>
            <person name="Meyer A."/>
            <person name="Karagic N."/>
            <person name="Pippel M."/>
            <person name="Winkler S."/>
            <person name="Tracey A."/>
            <person name="Wood J."/>
            <person name="Formenti G."/>
            <person name="Howe K."/>
            <person name="Fedrigo O."/>
            <person name="Jarvis E.D."/>
        </authorList>
    </citation>
    <scope>NUCLEOTIDE SEQUENCE [LARGE SCALE GENOMIC DNA]</scope>
</reference>
<accession>A0AAR2JC83</accession>
<sequence>FGYVCNCECAPFLCSVLAISMDMGFGLPAHGHLLRPPSPKVRHRTCAKKRVVFADSKGLSLTSVRMFSKKEEKPHEEAPVSLRLKSLRWVGECAQGPRLRVGFAQPCADLQAFQQRVRHSPVLLESCCVTKRALVGTVRVWNLSYEKVVHVRITFDSWRTQQDVPCAFLQRCCGEPDTDSFSFHVGLPEALKAQEHIEFCVKYLPEGHSQAFYDNNDGNNYSLHVCN</sequence>
<proteinExistence type="predicted"/>
<evidence type="ECO:0000313" key="3">
    <source>
        <dbReference type="Proteomes" id="UP001501920"/>
    </source>
</evidence>
<evidence type="ECO:0000313" key="2">
    <source>
        <dbReference type="Ensembl" id="ENSPNAP00000047446.1"/>
    </source>
</evidence>
<dbReference type="Pfam" id="PF03370">
    <property type="entry name" value="CBM_21"/>
    <property type="match status" value="1"/>
</dbReference>
<dbReference type="GO" id="GO:0008157">
    <property type="term" value="F:protein phosphatase 1 binding"/>
    <property type="evidence" value="ECO:0007669"/>
    <property type="project" value="TreeGrafter"/>
</dbReference>
<dbReference type="Ensembl" id="ENSPNAT00000051290.1">
    <property type="protein sequence ID" value="ENSPNAP00000047446.1"/>
    <property type="gene ID" value="ENSPNAG00000036669.1"/>
</dbReference>
<dbReference type="InterPro" id="IPR050782">
    <property type="entry name" value="PP1_regulatory_subunit_3"/>
</dbReference>
<dbReference type="CDD" id="cd22813">
    <property type="entry name" value="PBD_PPP1R3"/>
    <property type="match status" value="1"/>
</dbReference>
<dbReference type="PANTHER" id="PTHR12307:SF49">
    <property type="entry name" value="PROTEIN PHOSPHATASE 1 REGULATORY SUBUNIT"/>
    <property type="match status" value="1"/>
</dbReference>
<dbReference type="GO" id="GO:2001069">
    <property type="term" value="F:glycogen binding"/>
    <property type="evidence" value="ECO:0007669"/>
    <property type="project" value="TreeGrafter"/>
</dbReference>
<dbReference type="PROSITE" id="PS51159">
    <property type="entry name" value="CBM21"/>
    <property type="match status" value="1"/>
</dbReference>
<dbReference type="InterPro" id="IPR005036">
    <property type="entry name" value="CBM21_dom"/>
</dbReference>
<protein>
    <submittedName>
        <fullName evidence="2">Protein phosphatase 1 regulatory subunit 3C2, duplicate b</fullName>
    </submittedName>
</protein>